<keyword evidence="5 9" id="KW-0624">Polysaccharide degradation</keyword>
<feature type="active site" description="Proton donor" evidence="6">
    <location>
        <position position="169"/>
    </location>
</feature>
<dbReference type="PIRSF" id="PIRSF001100">
    <property type="entry name" value="Beta_cellobiohydrolase"/>
    <property type="match status" value="1"/>
</dbReference>
<dbReference type="SUPFAM" id="SSF51989">
    <property type="entry name" value="Glycosyl hydrolases family 6, cellulases"/>
    <property type="match status" value="1"/>
</dbReference>
<dbReference type="Pfam" id="PF01341">
    <property type="entry name" value="Glyco_hydro_6"/>
    <property type="match status" value="1"/>
</dbReference>
<dbReference type="Proteomes" id="UP000521872">
    <property type="component" value="Unassembled WGS sequence"/>
</dbReference>
<feature type="binding site" evidence="7">
    <location>
        <position position="347"/>
    </location>
    <ligand>
        <name>substrate</name>
    </ligand>
</feature>
<name>A0A8H4VTF0_9AGAR</name>
<evidence type="ECO:0000256" key="9">
    <source>
        <dbReference type="RuleBase" id="RU361186"/>
    </source>
</evidence>
<evidence type="ECO:0000256" key="4">
    <source>
        <dbReference type="ARBA" id="ARBA00023295"/>
    </source>
</evidence>
<dbReference type="InterPro" id="IPR001524">
    <property type="entry name" value="Glyco_hydro_6_CS"/>
</dbReference>
<keyword evidence="4 9" id="KW-0326">Glycosidase</keyword>
<keyword evidence="11" id="KW-1185">Reference proteome</keyword>
<feature type="binding site" evidence="7">
    <location>
        <position position="351"/>
    </location>
    <ligand>
        <name>substrate</name>
    </ligand>
</feature>
<organism evidence="10 11">
    <name type="scientific">Agrocybe pediades</name>
    <dbReference type="NCBI Taxonomy" id="84607"/>
    <lineage>
        <taxon>Eukaryota</taxon>
        <taxon>Fungi</taxon>
        <taxon>Dikarya</taxon>
        <taxon>Basidiomycota</taxon>
        <taxon>Agaricomycotina</taxon>
        <taxon>Agaricomycetes</taxon>
        <taxon>Agaricomycetidae</taxon>
        <taxon>Agaricales</taxon>
        <taxon>Agaricineae</taxon>
        <taxon>Strophariaceae</taxon>
        <taxon>Agrocybe</taxon>
    </lineage>
</organism>
<evidence type="ECO:0000256" key="5">
    <source>
        <dbReference type="ARBA" id="ARBA00023326"/>
    </source>
</evidence>
<feature type="signal peptide" evidence="9">
    <location>
        <begin position="1"/>
        <end position="20"/>
    </location>
</feature>
<comment type="similarity">
    <text evidence="9">Belongs to the glycosyl hydrolase family 6.</text>
</comment>
<dbReference type="Gene3D" id="3.20.20.40">
    <property type="entry name" value="1, 4-beta cellobiohydrolase"/>
    <property type="match status" value="1"/>
</dbReference>
<sequence length="403" mass="43619">MKYLQALSLAISLTPVSVLCLTGRPVGRTEDANPYIGKVAFANKVYAGKLQETVQYFVQAGDDLGAAQTRTVAKTPTFSWISASDDVAGIKSLIADTLGAQEASSEPHILQLVVYNLPNRDCSAGASAGEFDLEKDGLNKYKAFIDRIAEELSTEDAKRISFVVLIEPDSTGNLVTNMALKSCAKAAPVHKEGIAYAIAKLQNPNIAVYLDGANGGWLGWDENLAPSAKLFADVLQDAKKFNPNAKARGVAINVSNYNQYISAVREPFTEFSNSWDEYHYVNSLTPHLEAAGYPAHFIVDQARSGRGGIRTEWGQWCNVKNAGFGIRPTADQAILNNPNVDAIVWVKPGGESDGTSDRSSARFDETCVSEVSHVPAPEAGSWFNEYVVNLVKNAEPPLEPSWD</sequence>
<reference evidence="10 11" key="1">
    <citation type="submission" date="2019-12" db="EMBL/GenBank/DDBJ databases">
        <authorList>
            <person name="Floudas D."/>
            <person name="Bentzer J."/>
            <person name="Ahren D."/>
            <person name="Johansson T."/>
            <person name="Persson P."/>
            <person name="Tunlid A."/>
        </authorList>
    </citation>
    <scope>NUCLEOTIDE SEQUENCE [LARGE SCALE GENOMIC DNA]</scope>
    <source>
        <strain evidence="10 11">CBS 102.39</strain>
    </source>
</reference>
<feature type="binding site" evidence="7">
    <location>
        <position position="217"/>
    </location>
    <ligand>
        <name>substrate</name>
    </ligand>
</feature>
<gene>
    <name evidence="10" type="ORF">D9613_004760</name>
</gene>
<evidence type="ECO:0000256" key="3">
    <source>
        <dbReference type="ARBA" id="ARBA00023277"/>
    </source>
</evidence>
<proteinExistence type="inferred from homology"/>
<keyword evidence="1 9" id="KW-0378">Hydrolase</keyword>
<keyword evidence="9" id="KW-0732">Signal</keyword>
<accession>A0A8H4VTF0</accession>
<dbReference type="PANTHER" id="PTHR34876:SF10">
    <property type="entry name" value="GLUCANASE"/>
    <property type="match status" value="1"/>
</dbReference>
<feature type="active site" description="Proton acceptor" evidence="6">
    <location>
        <position position="353"/>
    </location>
</feature>
<dbReference type="PANTHER" id="PTHR34876">
    <property type="match status" value="1"/>
</dbReference>
<comment type="caution">
    <text evidence="10">The sequence shown here is derived from an EMBL/GenBank/DDBJ whole genome shotgun (WGS) entry which is preliminary data.</text>
</comment>
<dbReference type="GO" id="GO:0030245">
    <property type="term" value="P:cellulose catabolic process"/>
    <property type="evidence" value="ECO:0007669"/>
    <property type="project" value="UniProtKB-KW"/>
</dbReference>
<feature type="active site" evidence="8">
    <location>
        <position position="121"/>
    </location>
</feature>
<feature type="binding site" evidence="7">
    <location>
        <position position="80"/>
    </location>
    <ligand>
        <name>substrate</name>
    </ligand>
</feature>
<keyword evidence="3 9" id="KW-0119">Carbohydrate metabolism</keyword>
<feature type="chain" id="PRO_5034299841" description="Glucanase" evidence="9">
    <location>
        <begin position="21"/>
        <end position="403"/>
    </location>
</feature>
<protein>
    <recommendedName>
        <fullName evidence="9">Glucanase</fullName>
        <ecNumber evidence="9">3.2.1.-</ecNumber>
    </recommendedName>
</protein>
<keyword evidence="2 9" id="KW-0136">Cellulose degradation</keyword>
<evidence type="ECO:0000256" key="2">
    <source>
        <dbReference type="ARBA" id="ARBA00023001"/>
    </source>
</evidence>
<dbReference type="PRINTS" id="PR00733">
    <property type="entry name" value="GLHYDRLASE6"/>
</dbReference>
<dbReference type="PROSITE" id="PS00655">
    <property type="entry name" value="GLYCOSYL_HYDROL_F6_1"/>
    <property type="match status" value="1"/>
</dbReference>
<dbReference type="EMBL" id="JAACJL010000016">
    <property type="protein sequence ID" value="KAF4619349.1"/>
    <property type="molecule type" value="Genomic_DNA"/>
</dbReference>
<evidence type="ECO:0000256" key="8">
    <source>
        <dbReference type="PROSITE-ProRule" id="PRU10056"/>
    </source>
</evidence>
<evidence type="ECO:0000256" key="6">
    <source>
        <dbReference type="PIRSR" id="PIRSR001100-1"/>
    </source>
</evidence>
<dbReference type="InterPro" id="IPR016288">
    <property type="entry name" value="Beta_cellobiohydrolase"/>
</dbReference>
<dbReference type="InterPro" id="IPR036434">
    <property type="entry name" value="Beta_cellobiohydrolase_sf"/>
</dbReference>
<dbReference type="EC" id="3.2.1.-" evidence="9"/>
<evidence type="ECO:0000313" key="11">
    <source>
        <dbReference type="Proteomes" id="UP000521872"/>
    </source>
</evidence>
<dbReference type="GO" id="GO:0004553">
    <property type="term" value="F:hydrolase activity, hydrolyzing O-glycosyl compounds"/>
    <property type="evidence" value="ECO:0007669"/>
    <property type="project" value="InterPro"/>
</dbReference>
<evidence type="ECO:0000256" key="7">
    <source>
        <dbReference type="PIRSR" id="PIRSR001100-2"/>
    </source>
</evidence>
<feature type="binding site" evidence="7">
    <location>
        <position position="316"/>
    </location>
    <ligand>
        <name>substrate</name>
    </ligand>
</feature>
<feature type="binding site" evidence="7">
    <location>
        <position position="256"/>
    </location>
    <ligand>
        <name>substrate</name>
    </ligand>
</feature>
<evidence type="ECO:0000256" key="1">
    <source>
        <dbReference type="ARBA" id="ARBA00022801"/>
    </source>
</evidence>
<dbReference type="AlphaFoldDB" id="A0A8H4VTF0"/>
<evidence type="ECO:0000313" key="10">
    <source>
        <dbReference type="EMBL" id="KAF4619349.1"/>
    </source>
</evidence>